<proteinExistence type="predicted"/>
<sequence length="332" mass="36743">MHSPLPTLDALLAQYALNGAIALAFDSQLFDFLALPATALEVAQHHDWQPQQANHLLRLLWSLELLTLEGDCFVLAPGAHLFLCSGGSRFIGDAWRYRHQVLQQFALRLPQLLTQPATGWQDPLQIDTAWADAALHQIAQEQRALSAETACAIADRLADFQRPALLLDMGGGPGLISIALAERFPQLSAIVFDLPQTATVAQRNIEKAGLTHRCCAVAQFPPQRQVDIIWSSSFLYFMEDRQAMLSEWFARLKPGGLLISAHAEVPDNPAEARQILPFFTPLMMRGYSVTNEGALALALQQAGFEIEETQRMLPFPMSPLNVIMARRPKTSS</sequence>
<reference evidence="1 2" key="1">
    <citation type="submission" date="2014-11" db="EMBL/GenBank/DDBJ databases">
        <title>Genome sequencing of Pantoea rodasii ND03.</title>
        <authorList>
            <person name="Muhamad Yunos N.Y."/>
            <person name="Chan K.-G."/>
        </authorList>
    </citation>
    <scope>NUCLEOTIDE SEQUENCE [LARGE SCALE GENOMIC DNA]</scope>
    <source>
        <strain evidence="1 2">ND03</strain>
    </source>
</reference>
<dbReference type="InterPro" id="IPR036388">
    <property type="entry name" value="WH-like_DNA-bd_sf"/>
</dbReference>
<accession>A0A0B1R0S1</accession>
<dbReference type="GO" id="GO:0032259">
    <property type="term" value="P:methylation"/>
    <property type="evidence" value="ECO:0007669"/>
    <property type="project" value="UniProtKB-KW"/>
</dbReference>
<comment type="caution">
    <text evidence="1">The sequence shown here is derived from an EMBL/GenBank/DDBJ whole genome shotgun (WGS) entry which is preliminary data.</text>
</comment>
<gene>
    <name evidence="1" type="ORF">QU24_18125</name>
</gene>
<dbReference type="Gene3D" id="3.40.50.150">
    <property type="entry name" value="Vaccinia Virus protein VP39"/>
    <property type="match status" value="1"/>
</dbReference>
<dbReference type="Pfam" id="PF13489">
    <property type="entry name" value="Methyltransf_23"/>
    <property type="match status" value="1"/>
</dbReference>
<evidence type="ECO:0000313" key="2">
    <source>
        <dbReference type="Proteomes" id="UP000030853"/>
    </source>
</evidence>
<dbReference type="Proteomes" id="UP000030853">
    <property type="component" value="Unassembled WGS sequence"/>
</dbReference>
<dbReference type="InterPro" id="IPR029063">
    <property type="entry name" value="SAM-dependent_MTases_sf"/>
</dbReference>
<evidence type="ECO:0000313" key="1">
    <source>
        <dbReference type="EMBL" id="KHJ66628.1"/>
    </source>
</evidence>
<organism evidence="1 2">
    <name type="scientific">Pantoea rodasii</name>
    <dbReference type="NCBI Taxonomy" id="1076549"/>
    <lineage>
        <taxon>Bacteria</taxon>
        <taxon>Pseudomonadati</taxon>
        <taxon>Pseudomonadota</taxon>
        <taxon>Gammaproteobacteria</taxon>
        <taxon>Enterobacterales</taxon>
        <taxon>Erwiniaceae</taxon>
        <taxon>Pantoea</taxon>
    </lineage>
</organism>
<keyword evidence="1" id="KW-0808">Transferase</keyword>
<dbReference type="Gene3D" id="1.10.10.10">
    <property type="entry name" value="Winged helix-like DNA-binding domain superfamily/Winged helix DNA-binding domain"/>
    <property type="match status" value="1"/>
</dbReference>
<protein>
    <submittedName>
        <fullName evidence="1">Methyltransferase type 12</fullName>
    </submittedName>
</protein>
<dbReference type="RefSeq" id="WP_039333873.1">
    <property type="nucleotide sequence ID" value="NZ_JTJJ01000072.1"/>
</dbReference>
<dbReference type="CDD" id="cd02440">
    <property type="entry name" value="AdoMet_MTases"/>
    <property type="match status" value="1"/>
</dbReference>
<dbReference type="GO" id="GO:0008168">
    <property type="term" value="F:methyltransferase activity"/>
    <property type="evidence" value="ECO:0007669"/>
    <property type="project" value="UniProtKB-KW"/>
</dbReference>
<keyword evidence="1" id="KW-0489">Methyltransferase</keyword>
<dbReference type="SUPFAM" id="SSF53335">
    <property type="entry name" value="S-adenosyl-L-methionine-dependent methyltransferases"/>
    <property type="match status" value="1"/>
</dbReference>
<dbReference type="EMBL" id="JTJJ01000072">
    <property type="protein sequence ID" value="KHJ66628.1"/>
    <property type="molecule type" value="Genomic_DNA"/>
</dbReference>
<name>A0A0B1R0S1_9GAMM</name>
<dbReference type="AlphaFoldDB" id="A0A0B1R0S1"/>